<evidence type="ECO:0000313" key="3">
    <source>
        <dbReference type="Proteomes" id="UP001322138"/>
    </source>
</evidence>
<accession>A0ABR0FER5</accession>
<dbReference type="Proteomes" id="UP001322138">
    <property type="component" value="Unassembled WGS sequence"/>
</dbReference>
<organism evidence="2 3">
    <name type="scientific">Podospora bellae-mahoneyi</name>
    <dbReference type="NCBI Taxonomy" id="2093777"/>
    <lineage>
        <taxon>Eukaryota</taxon>
        <taxon>Fungi</taxon>
        <taxon>Dikarya</taxon>
        <taxon>Ascomycota</taxon>
        <taxon>Pezizomycotina</taxon>
        <taxon>Sordariomycetes</taxon>
        <taxon>Sordariomycetidae</taxon>
        <taxon>Sordariales</taxon>
        <taxon>Podosporaceae</taxon>
        <taxon>Podospora</taxon>
    </lineage>
</organism>
<gene>
    <name evidence="2" type="ORF">QC761_509130</name>
</gene>
<feature type="compositionally biased region" description="Polar residues" evidence="1">
    <location>
        <begin position="15"/>
        <end position="37"/>
    </location>
</feature>
<evidence type="ECO:0000313" key="2">
    <source>
        <dbReference type="EMBL" id="KAK4642468.1"/>
    </source>
</evidence>
<dbReference type="RefSeq" id="XP_062731444.1">
    <property type="nucleotide sequence ID" value="XM_062880122.1"/>
</dbReference>
<protein>
    <submittedName>
        <fullName evidence="2">Uncharacterized protein</fullName>
    </submittedName>
</protein>
<sequence length="67" mass="7314">MPLCSPSYLPNILEQQDTRSPTLNSNSYAATPTNQHANNNNNHSSTRKDLTPPLAAMTASADNFRVL</sequence>
<evidence type="ECO:0000256" key="1">
    <source>
        <dbReference type="SAM" id="MobiDB-lite"/>
    </source>
</evidence>
<proteinExistence type="predicted"/>
<keyword evidence="3" id="KW-1185">Reference proteome</keyword>
<reference evidence="2 3" key="1">
    <citation type="journal article" date="2023" name="bioRxiv">
        <title>High-quality genome assemblies of four members of thePodospora anserinaspecies complex.</title>
        <authorList>
            <person name="Ament-Velasquez S.L."/>
            <person name="Vogan A.A."/>
            <person name="Wallerman O."/>
            <person name="Hartmann F."/>
            <person name="Gautier V."/>
            <person name="Silar P."/>
            <person name="Giraud T."/>
            <person name="Johannesson H."/>
        </authorList>
    </citation>
    <scope>NUCLEOTIDE SEQUENCE [LARGE SCALE GENOMIC DNA]</scope>
    <source>
        <strain evidence="2 3">CBS 112042</strain>
    </source>
</reference>
<dbReference type="EMBL" id="JAFFGZ010000007">
    <property type="protein sequence ID" value="KAK4642468.1"/>
    <property type="molecule type" value="Genomic_DNA"/>
</dbReference>
<feature type="region of interest" description="Disordered" evidence="1">
    <location>
        <begin position="15"/>
        <end position="67"/>
    </location>
</feature>
<name>A0ABR0FER5_9PEZI</name>
<dbReference type="GeneID" id="87899604"/>
<comment type="caution">
    <text evidence="2">The sequence shown here is derived from an EMBL/GenBank/DDBJ whole genome shotgun (WGS) entry which is preliminary data.</text>
</comment>